<feature type="region of interest" description="Disordered" evidence="1">
    <location>
        <begin position="76"/>
        <end position="100"/>
    </location>
</feature>
<feature type="compositionally biased region" description="Polar residues" evidence="1">
    <location>
        <begin position="35"/>
        <end position="44"/>
    </location>
</feature>
<protein>
    <submittedName>
        <fullName evidence="2">Uncharacterized protein</fullName>
    </submittedName>
</protein>
<feature type="region of interest" description="Disordered" evidence="1">
    <location>
        <begin position="19"/>
        <end position="48"/>
    </location>
</feature>
<sequence length="100" mass="11237">MADDVEIEEIDPFLGEEEMVEIDPQDASEGELSETNEPSAANPTTKKDVPFAEGDLGYTLLKEFLVEEFKLKLEANPKPTEPVTAQKEQLIESNDEDFNY</sequence>
<dbReference type="EMBL" id="CP110431">
    <property type="protein sequence ID" value="WAQ89333.1"/>
    <property type="molecule type" value="Genomic_DNA"/>
</dbReference>
<evidence type="ECO:0000313" key="3">
    <source>
        <dbReference type="Proteomes" id="UP001164743"/>
    </source>
</evidence>
<dbReference type="Proteomes" id="UP001164743">
    <property type="component" value="Chromosome 11A"/>
</dbReference>
<dbReference type="GeneID" id="77801979"/>
<dbReference type="RefSeq" id="XP_053024888.1">
    <property type="nucleotide sequence ID" value="XM_053161095.1"/>
</dbReference>
<proteinExistence type="predicted"/>
<feature type="compositionally biased region" description="Acidic residues" evidence="1">
    <location>
        <begin position="19"/>
        <end position="34"/>
    </location>
</feature>
<organism evidence="2 3">
    <name type="scientific">Puccinia triticina</name>
    <dbReference type="NCBI Taxonomy" id="208348"/>
    <lineage>
        <taxon>Eukaryota</taxon>
        <taxon>Fungi</taxon>
        <taxon>Dikarya</taxon>
        <taxon>Basidiomycota</taxon>
        <taxon>Pucciniomycotina</taxon>
        <taxon>Pucciniomycetes</taxon>
        <taxon>Pucciniales</taxon>
        <taxon>Pucciniaceae</taxon>
        <taxon>Puccinia</taxon>
    </lineage>
</organism>
<name>A0ABY7CVK7_9BASI</name>
<accession>A0ABY7CVK7</accession>
<evidence type="ECO:0000313" key="2">
    <source>
        <dbReference type="EMBL" id="WAQ89333.1"/>
    </source>
</evidence>
<evidence type="ECO:0000256" key="1">
    <source>
        <dbReference type="SAM" id="MobiDB-lite"/>
    </source>
</evidence>
<gene>
    <name evidence="2" type="ORF">PtA15_11A20</name>
</gene>
<reference evidence="2" key="1">
    <citation type="submission" date="2022-10" db="EMBL/GenBank/DDBJ databases">
        <title>Puccinia triticina Genome sequencing and assembly.</title>
        <authorList>
            <person name="Li C."/>
        </authorList>
    </citation>
    <scope>NUCLEOTIDE SEQUENCE</scope>
    <source>
        <strain evidence="2">Pt15</strain>
    </source>
</reference>
<keyword evidence="3" id="KW-1185">Reference proteome</keyword>